<evidence type="ECO:0000256" key="1">
    <source>
        <dbReference type="SAM" id="Phobius"/>
    </source>
</evidence>
<keyword evidence="1" id="KW-0472">Membrane</keyword>
<evidence type="ECO:0000313" key="3">
    <source>
        <dbReference type="EMBL" id="SDW07095.1"/>
    </source>
</evidence>
<reference evidence="3 4" key="1">
    <citation type="submission" date="2016-10" db="EMBL/GenBank/DDBJ databases">
        <authorList>
            <person name="de Groot N.N."/>
        </authorList>
    </citation>
    <scope>NUCLEOTIDE SEQUENCE [LARGE SCALE GENOMIC DNA]</scope>
    <source>
        <strain evidence="3 4">DSM 24956</strain>
    </source>
</reference>
<dbReference type="PANTHER" id="PTHR30590:SF2">
    <property type="entry name" value="INNER MEMBRANE PROTEIN"/>
    <property type="match status" value="1"/>
</dbReference>
<dbReference type="InterPro" id="IPR007349">
    <property type="entry name" value="DUF418"/>
</dbReference>
<evidence type="ECO:0000259" key="2">
    <source>
        <dbReference type="Pfam" id="PF04235"/>
    </source>
</evidence>
<accession>A0A1H2QJ39</accession>
<protein>
    <recommendedName>
        <fullName evidence="2">DUF418 domain-containing protein</fullName>
    </recommendedName>
</protein>
<dbReference type="AlphaFoldDB" id="A0A1H2QJ39"/>
<dbReference type="InterPro" id="IPR052529">
    <property type="entry name" value="Bact_Transport_Assoc"/>
</dbReference>
<dbReference type="OrthoDB" id="9807744at2"/>
<proteinExistence type="predicted"/>
<dbReference type="PANTHER" id="PTHR30590">
    <property type="entry name" value="INNER MEMBRANE PROTEIN"/>
    <property type="match status" value="1"/>
</dbReference>
<feature type="transmembrane region" description="Helical" evidence="1">
    <location>
        <begin position="323"/>
        <end position="342"/>
    </location>
</feature>
<dbReference type="STRING" id="762486.SAMN05444411_10115"/>
<feature type="transmembrane region" description="Helical" evidence="1">
    <location>
        <begin position="15"/>
        <end position="37"/>
    </location>
</feature>
<evidence type="ECO:0000313" key="4">
    <source>
        <dbReference type="Proteomes" id="UP000199595"/>
    </source>
</evidence>
<name>A0A1H2QJ39_9FLAO</name>
<keyword evidence="4" id="KW-1185">Reference proteome</keyword>
<keyword evidence="1" id="KW-0812">Transmembrane</keyword>
<feature type="domain" description="DUF418" evidence="2">
    <location>
        <begin position="228"/>
        <end position="387"/>
    </location>
</feature>
<gene>
    <name evidence="3" type="ORF">SAMN05444411_10115</name>
</gene>
<dbReference type="Pfam" id="PF04235">
    <property type="entry name" value="DUF418"/>
    <property type="match status" value="1"/>
</dbReference>
<dbReference type="RefSeq" id="WP_090118461.1">
    <property type="nucleotide sequence ID" value="NZ_FNNJ01000001.1"/>
</dbReference>
<feature type="transmembrane region" description="Helical" evidence="1">
    <location>
        <begin position="348"/>
        <end position="369"/>
    </location>
</feature>
<dbReference type="EMBL" id="FNNJ01000001">
    <property type="protein sequence ID" value="SDW07095.1"/>
    <property type="molecule type" value="Genomic_DNA"/>
</dbReference>
<feature type="transmembrane region" description="Helical" evidence="1">
    <location>
        <begin position="241"/>
        <end position="259"/>
    </location>
</feature>
<feature type="transmembrane region" description="Helical" evidence="1">
    <location>
        <begin position="57"/>
        <end position="79"/>
    </location>
</feature>
<dbReference type="Proteomes" id="UP000199595">
    <property type="component" value="Unassembled WGS sequence"/>
</dbReference>
<feature type="transmembrane region" description="Helical" evidence="1">
    <location>
        <begin position="91"/>
        <end position="111"/>
    </location>
</feature>
<sequence length="390" mass="45664">METLNTKQRLLNVDALRGFALVSIMLLHNLEHFDFFFKPKNLPNWMIQLDQSIWDTTFFLFAGKSYAMFAFLFGVTFFIQMNNQAKRGNDFRLRFVWRLFLLFIFGTINSAFYEGDILTLYAFVGLFLIPFAKLNSKTVLIVAFILFLQPFEIGKLIYYFQHPNIEIGNPQSWTYFGKLKEYIPGDSLLETIKGNLTNGKKAVWIWSWENGRFLHLLSLFILGMVASKKNLFVQTVKNKKFWLRVFIVSIVLFIPLFYIQKYSLGTIESKAIRATFKAIEKSWTNFAFTFVMLSGFLLLFYSKFWQKILNVFSPMGKMSLSNYILQTIIGTTLYYGFGFGLYKYTGATYSLLIGIVSSIALILFSKWWMKNHKRGPLEQIWHNLTWLNSK</sequence>
<feature type="transmembrane region" description="Helical" evidence="1">
    <location>
        <begin position="283"/>
        <end position="302"/>
    </location>
</feature>
<keyword evidence="1" id="KW-1133">Transmembrane helix</keyword>
<organism evidence="3 4">
    <name type="scientific">Lutibacter oricola</name>
    <dbReference type="NCBI Taxonomy" id="762486"/>
    <lineage>
        <taxon>Bacteria</taxon>
        <taxon>Pseudomonadati</taxon>
        <taxon>Bacteroidota</taxon>
        <taxon>Flavobacteriia</taxon>
        <taxon>Flavobacteriales</taxon>
        <taxon>Flavobacteriaceae</taxon>
        <taxon>Lutibacter</taxon>
    </lineage>
</organism>